<feature type="chain" id="PRO_5046052968" description="Secreted protein" evidence="1">
    <location>
        <begin position="22"/>
        <end position="59"/>
    </location>
</feature>
<evidence type="ECO:0000256" key="1">
    <source>
        <dbReference type="SAM" id="SignalP"/>
    </source>
</evidence>
<name>A0ABY1PXK9_9BACT</name>
<dbReference type="Proteomes" id="UP001158067">
    <property type="component" value="Unassembled WGS sequence"/>
</dbReference>
<evidence type="ECO:0008006" key="4">
    <source>
        <dbReference type="Google" id="ProtNLM"/>
    </source>
</evidence>
<dbReference type="EMBL" id="FXUG01000003">
    <property type="protein sequence ID" value="SMP51030.1"/>
    <property type="molecule type" value="Genomic_DNA"/>
</dbReference>
<comment type="caution">
    <text evidence="2">The sequence shown here is derived from an EMBL/GenBank/DDBJ whole genome shotgun (WGS) entry which is preliminary data.</text>
</comment>
<sequence>MSSKHLFLLSAFMLCAGALLVGCDSRDSVKLEAPDGVNWDELKDRDRAMVEGFKGEGEE</sequence>
<feature type="signal peptide" evidence="1">
    <location>
        <begin position="1"/>
        <end position="21"/>
    </location>
</feature>
<gene>
    <name evidence="2" type="ORF">SAMN06265222_103207</name>
</gene>
<dbReference type="PROSITE" id="PS51257">
    <property type="entry name" value="PROKAR_LIPOPROTEIN"/>
    <property type="match status" value="1"/>
</dbReference>
<keyword evidence="3" id="KW-1185">Reference proteome</keyword>
<keyword evidence="1" id="KW-0732">Signal</keyword>
<proteinExistence type="predicted"/>
<evidence type="ECO:0000313" key="3">
    <source>
        <dbReference type="Proteomes" id="UP001158067"/>
    </source>
</evidence>
<protein>
    <recommendedName>
        <fullName evidence="4">Secreted protein</fullName>
    </recommendedName>
</protein>
<dbReference type="RefSeq" id="WP_283432003.1">
    <property type="nucleotide sequence ID" value="NZ_FXUG01000003.1"/>
</dbReference>
<accession>A0ABY1PXK9</accession>
<reference evidence="2 3" key="1">
    <citation type="submission" date="2017-05" db="EMBL/GenBank/DDBJ databases">
        <authorList>
            <person name="Varghese N."/>
            <person name="Submissions S."/>
        </authorList>
    </citation>
    <scope>NUCLEOTIDE SEQUENCE [LARGE SCALE GENOMIC DNA]</scope>
    <source>
        <strain evidence="2 3">DSM 25457</strain>
    </source>
</reference>
<evidence type="ECO:0000313" key="2">
    <source>
        <dbReference type="EMBL" id="SMP51030.1"/>
    </source>
</evidence>
<organism evidence="2 3">
    <name type="scientific">Neorhodopirellula lusitana</name>
    <dbReference type="NCBI Taxonomy" id="445327"/>
    <lineage>
        <taxon>Bacteria</taxon>
        <taxon>Pseudomonadati</taxon>
        <taxon>Planctomycetota</taxon>
        <taxon>Planctomycetia</taxon>
        <taxon>Pirellulales</taxon>
        <taxon>Pirellulaceae</taxon>
        <taxon>Neorhodopirellula</taxon>
    </lineage>
</organism>